<keyword evidence="4" id="KW-1185">Reference proteome</keyword>
<dbReference type="PANTHER" id="PTHR46444:SF9">
    <property type="entry name" value="DCD (DEVELOPMENT AND CELL DEATH) DOMAIN PROTEIN"/>
    <property type="match status" value="1"/>
</dbReference>
<dbReference type="Pfam" id="PF10539">
    <property type="entry name" value="Dev_Cell_Death"/>
    <property type="match status" value="1"/>
</dbReference>
<dbReference type="SMART" id="SM00767">
    <property type="entry name" value="DCD"/>
    <property type="match status" value="1"/>
</dbReference>
<dbReference type="AlphaFoldDB" id="A0AA88DUQ6"/>
<feature type="domain" description="DCD" evidence="2">
    <location>
        <begin position="1"/>
        <end position="117"/>
    </location>
</feature>
<comment type="caution">
    <text evidence="3">The sequence shown here is derived from an EMBL/GenBank/DDBJ whole genome shotgun (WGS) entry which is preliminary data.</text>
</comment>
<evidence type="ECO:0000313" key="3">
    <source>
        <dbReference type="EMBL" id="GMN62175.1"/>
    </source>
</evidence>
<dbReference type="EMBL" id="BTGU01000124">
    <property type="protein sequence ID" value="GMN62175.1"/>
    <property type="molecule type" value="Genomic_DNA"/>
</dbReference>
<feature type="compositionally biased region" description="Basic and acidic residues" evidence="1">
    <location>
        <begin position="1003"/>
        <end position="1015"/>
    </location>
</feature>
<name>A0AA88DUQ6_FICCA</name>
<dbReference type="Proteomes" id="UP001187192">
    <property type="component" value="Unassembled WGS sequence"/>
</dbReference>
<evidence type="ECO:0000259" key="2">
    <source>
        <dbReference type="PROSITE" id="PS51222"/>
    </source>
</evidence>
<evidence type="ECO:0000313" key="4">
    <source>
        <dbReference type="Proteomes" id="UP001187192"/>
    </source>
</evidence>
<dbReference type="PANTHER" id="PTHR46444">
    <property type="entry name" value="DCD (DEVELOPMENT AND CELL DEATH) DOMAIN PROTEIN-RELATED"/>
    <property type="match status" value="1"/>
</dbReference>
<dbReference type="PROSITE" id="PS51222">
    <property type="entry name" value="DCD"/>
    <property type="match status" value="1"/>
</dbReference>
<proteinExistence type="predicted"/>
<evidence type="ECO:0000256" key="1">
    <source>
        <dbReference type="SAM" id="MobiDB-lite"/>
    </source>
</evidence>
<organism evidence="3 4">
    <name type="scientific">Ficus carica</name>
    <name type="common">Common fig</name>
    <dbReference type="NCBI Taxonomy" id="3494"/>
    <lineage>
        <taxon>Eukaryota</taxon>
        <taxon>Viridiplantae</taxon>
        <taxon>Streptophyta</taxon>
        <taxon>Embryophyta</taxon>
        <taxon>Tracheophyta</taxon>
        <taxon>Spermatophyta</taxon>
        <taxon>Magnoliopsida</taxon>
        <taxon>eudicotyledons</taxon>
        <taxon>Gunneridae</taxon>
        <taxon>Pentapetalae</taxon>
        <taxon>rosids</taxon>
        <taxon>fabids</taxon>
        <taxon>Rosales</taxon>
        <taxon>Moraceae</taxon>
        <taxon>Ficeae</taxon>
        <taxon>Ficus</taxon>
    </lineage>
</organism>
<feature type="region of interest" description="Disordered" evidence="1">
    <location>
        <begin position="713"/>
        <end position="737"/>
    </location>
</feature>
<protein>
    <recommendedName>
        <fullName evidence="2">DCD domain-containing protein</fullName>
    </recommendedName>
</protein>
<accession>A0AA88DUQ6</accession>
<dbReference type="InterPro" id="IPR013989">
    <property type="entry name" value="Dev_and_cell_death_domain"/>
</dbReference>
<feature type="region of interest" description="Disordered" evidence="1">
    <location>
        <begin position="977"/>
        <end position="1025"/>
    </location>
</feature>
<gene>
    <name evidence="3" type="ORF">TIFTF001_031254</name>
</gene>
<sequence length="1025" mass="114014">MKLTKKQNTGSGSLPEYGAIFMSNTGMILFLFEYESRELYGVFEACSDGAMNIVPDAFSSSGLHCPAQVKFKPIWICEPLPEREFRDAIKDNYFSAKKFNFGLSEVQVSRLLQLFSLRKLGEPEQRLAKSRNANPTVHPLDEVSEVDERVNNVFVWGNSNVDIKPKSATTSEDLPLDLDKGESDNSKFAMCGWERNKYHLHSVLEPVISSEYSKYHLGVVRKVPVDEVPIERYKVSDFEPTVRTEYPSLLQSKLSWSFGSTKPHLVTNPLNPDRMKPPSPFHHQMDSQLLANLSSKASYRDAVVMSSHPYDSVVPGLNYQYPSSNEVNFRSTVEGCLPPADYSENVISSSIRQPFSLYPQPKGMNGYLDKNSTFGDHVFSGRIPNENSYHGTVTGLSQAAYSENLDPESFKIQSYTGMSSLKFSLADVPSMRTAIDPRENTFSSYCPLGSNVYPSSMDDYGYQIEPKAHLEHEATWRKKDEALMDNMTSSYVDPFTLQGCVSSIDRQSLQHYEYDYDLEPYQSSDTLYSVPPKNRVSVFFRLALASDADRSEHNADILNEVNGSSKSVGGIMETLHKKHNQWVKLKKPKLGSTQNDVGKLGNKRKATASCKAKTDCSKISAKGMKVDCFPAAAEGIKVSCCLAGAEDMKVNCSQAGAGDRKVDRSLAEPEKVDCFVAGAEDMKVGCSQENATQPSDAKSFLNFKRRSEMHKLHNDGNTASHNATSVREGALGGQQKKRKLIRPNFSRNDSSDDKGTKNLTFVLQESAQEISVIKDNLTSVCEGALRGQQKKKKLVRPNFSKSDSSDDKGIKNCDLILQESAREIPVIKDKVGGCEASILDQNNENEILSQSGKQPQLICLSDHGDEDFNSERKDTRVGSCSRSERIGDEVVKESANYEIDVRNATISETCEEKNPDDDLIVNGPSLVHHKTSHFPVQETLLHLPEEKVETGYEFAGDECERNNKGDLLRSAQSVDETCPKSSHASKKSIHISSNQFSELQSAGKEHATTHVDVPKENVPQISPRF</sequence>
<feature type="compositionally biased region" description="Polar residues" evidence="1">
    <location>
        <begin position="715"/>
        <end position="725"/>
    </location>
</feature>
<reference evidence="3" key="1">
    <citation type="submission" date="2023-07" db="EMBL/GenBank/DDBJ databases">
        <title>draft genome sequence of fig (Ficus carica).</title>
        <authorList>
            <person name="Takahashi T."/>
            <person name="Nishimura K."/>
        </authorList>
    </citation>
    <scope>NUCLEOTIDE SEQUENCE</scope>
</reference>